<dbReference type="AlphaFoldDB" id="A0A6J8CSJ1"/>
<dbReference type="OrthoDB" id="10287138at2759"/>
<reference evidence="1 2" key="1">
    <citation type="submission" date="2020-06" db="EMBL/GenBank/DDBJ databases">
        <authorList>
            <person name="Li R."/>
            <person name="Bekaert M."/>
        </authorList>
    </citation>
    <scope>NUCLEOTIDE SEQUENCE [LARGE SCALE GENOMIC DNA]</scope>
    <source>
        <strain evidence="2">wild</strain>
    </source>
</reference>
<accession>A0A6J8CSJ1</accession>
<organism evidence="1 2">
    <name type="scientific">Mytilus coruscus</name>
    <name type="common">Sea mussel</name>
    <dbReference type="NCBI Taxonomy" id="42192"/>
    <lineage>
        <taxon>Eukaryota</taxon>
        <taxon>Metazoa</taxon>
        <taxon>Spiralia</taxon>
        <taxon>Lophotrochozoa</taxon>
        <taxon>Mollusca</taxon>
        <taxon>Bivalvia</taxon>
        <taxon>Autobranchia</taxon>
        <taxon>Pteriomorphia</taxon>
        <taxon>Mytilida</taxon>
        <taxon>Mytiloidea</taxon>
        <taxon>Mytilidae</taxon>
        <taxon>Mytilinae</taxon>
        <taxon>Mytilus</taxon>
    </lineage>
</organism>
<name>A0A6J8CSJ1_MYTCO</name>
<dbReference type="EMBL" id="CACVKT020005897">
    <property type="protein sequence ID" value="CAC5398379.1"/>
    <property type="molecule type" value="Genomic_DNA"/>
</dbReference>
<dbReference type="Proteomes" id="UP000507470">
    <property type="component" value="Unassembled WGS sequence"/>
</dbReference>
<evidence type="ECO:0000313" key="1">
    <source>
        <dbReference type="EMBL" id="CAC5398379.1"/>
    </source>
</evidence>
<evidence type="ECO:0008006" key="3">
    <source>
        <dbReference type="Google" id="ProtNLM"/>
    </source>
</evidence>
<sequence>MYGHAKEARITDADYQKYKTDLENILLTIARFCNIEDRMKQNLSDSEQRPLDSTILLQYQNFLLQELKQQSDTEKKLEEIKQQITKNNSIEQSELTEIDDKITKLDQTKACIAQHEEDETYFPTLGVRIACEVMEKNNIPMIFFWDDILRYRDLLNLNEQSLFILEDLFGRTTSSFNKDIHRGIFDILYSCISQPSCKSRFIITMKGNQQTNRKILEKHKLFEKEVIVDLELNQHYLNRHLNKAILLKHMSKHNIKSCGTFHERFSQCVSEIVENSDTPLQICSASVEAIYTSSFNSETGFPLASSLI</sequence>
<keyword evidence="2" id="KW-1185">Reference proteome</keyword>
<gene>
    <name evidence="1" type="ORF">MCOR_32755</name>
</gene>
<evidence type="ECO:0000313" key="2">
    <source>
        <dbReference type="Proteomes" id="UP000507470"/>
    </source>
</evidence>
<protein>
    <recommendedName>
        <fullName evidence="3">DZIP3-like HEPN domain-containing protein</fullName>
    </recommendedName>
</protein>
<proteinExistence type="predicted"/>